<evidence type="ECO:0000313" key="2">
    <source>
        <dbReference type="Proteomes" id="UP001177160"/>
    </source>
</evidence>
<sequence length="140" mass="16078">MKKHYVVFILLFSIMMSSCSKIVNFSKDDLVTDTQRIELMIYNESITGVTVKVIEEVNLSSFIDDFLQLNIKTTFGAPGTLDGYAIKIIYHNGDYHLISKYHMEYRNGDDKLIREDRISLDVDIFDNIMIKYSADGSSTN</sequence>
<protein>
    <submittedName>
        <fullName evidence="1">Uncharacterized protein</fullName>
    </submittedName>
</protein>
<evidence type="ECO:0000313" key="1">
    <source>
        <dbReference type="EMBL" id="MCV2231917.1"/>
    </source>
</evidence>
<dbReference type="Proteomes" id="UP001177160">
    <property type="component" value="Unassembled WGS sequence"/>
</dbReference>
<reference evidence="1" key="1">
    <citation type="submission" date="2022-09" db="EMBL/GenBank/DDBJ databases">
        <title>Novel Mycoplasma species identified in domestic and wild animals.</title>
        <authorList>
            <person name="Volokhov D.V."/>
            <person name="Furtak V.A."/>
            <person name="Zagorodnyaya T.A."/>
        </authorList>
    </citation>
    <scope>NUCLEOTIDE SEQUENCE</scope>
    <source>
        <strain evidence="1">Oakley</strain>
    </source>
</reference>
<dbReference type="EMBL" id="JAOVQM010000002">
    <property type="protein sequence ID" value="MCV2231917.1"/>
    <property type="molecule type" value="Genomic_DNA"/>
</dbReference>
<proteinExistence type="predicted"/>
<name>A0ABT2Y613_9MOLU</name>
<organism evidence="1 2">
    <name type="scientific">Paracholeplasma manati</name>
    <dbReference type="NCBI Taxonomy" id="591373"/>
    <lineage>
        <taxon>Bacteria</taxon>
        <taxon>Bacillati</taxon>
        <taxon>Mycoplasmatota</taxon>
        <taxon>Mollicutes</taxon>
        <taxon>Acholeplasmatales</taxon>
        <taxon>Acholeplasmataceae</taxon>
        <taxon>Paracholeplasma</taxon>
    </lineage>
</organism>
<dbReference type="PROSITE" id="PS51257">
    <property type="entry name" value="PROKAR_LIPOPROTEIN"/>
    <property type="match status" value="1"/>
</dbReference>
<gene>
    <name evidence="1" type="ORF">N7548_03645</name>
</gene>
<accession>A0ABT2Y613</accession>
<keyword evidence="2" id="KW-1185">Reference proteome</keyword>
<comment type="caution">
    <text evidence="1">The sequence shown here is derived from an EMBL/GenBank/DDBJ whole genome shotgun (WGS) entry which is preliminary data.</text>
</comment>
<dbReference type="RefSeq" id="WP_263608070.1">
    <property type="nucleotide sequence ID" value="NZ_JAOVQM010000002.1"/>
</dbReference>